<protein>
    <submittedName>
        <fullName evidence="4">IMPACT family member YigZ</fullName>
    </submittedName>
</protein>
<dbReference type="InterPro" id="IPR035647">
    <property type="entry name" value="EFG_III/V"/>
</dbReference>
<dbReference type="GO" id="GO:0006446">
    <property type="term" value="P:regulation of translational initiation"/>
    <property type="evidence" value="ECO:0007669"/>
    <property type="project" value="TreeGrafter"/>
</dbReference>
<dbReference type="SUPFAM" id="SSF54980">
    <property type="entry name" value="EF-G C-terminal domain-like"/>
    <property type="match status" value="1"/>
</dbReference>
<comment type="similarity">
    <text evidence="1">Belongs to the IMPACT family.</text>
</comment>
<feature type="domain" description="UPF0029" evidence="3">
    <location>
        <begin position="161"/>
        <end position="204"/>
    </location>
</feature>
<dbReference type="PROSITE" id="PS00910">
    <property type="entry name" value="UPF0029"/>
    <property type="match status" value="1"/>
</dbReference>
<gene>
    <name evidence="4" type="primary">yigZ</name>
    <name evidence="4" type="ORF">MOTE_21090</name>
</gene>
<dbReference type="Pfam" id="PF01205">
    <property type="entry name" value="Impact_N"/>
    <property type="match status" value="1"/>
</dbReference>
<feature type="domain" description="Impact N-terminal" evidence="2">
    <location>
        <begin position="40"/>
        <end position="145"/>
    </location>
</feature>
<dbReference type="AlphaFoldDB" id="A0A1J5NSP9"/>
<accession>A0A1J5NSP9</accession>
<dbReference type="SUPFAM" id="SSF54211">
    <property type="entry name" value="Ribosomal protein S5 domain 2-like"/>
    <property type="match status" value="1"/>
</dbReference>
<evidence type="ECO:0000259" key="3">
    <source>
        <dbReference type="Pfam" id="PF09186"/>
    </source>
</evidence>
<dbReference type="EMBL" id="MDDC01000017">
    <property type="protein sequence ID" value="OIQ58308.1"/>
    <property type="molecule type" value="Genomic_DNA"/>
</dbReference>
<evidence type="ECO:0000259" key="2">
    <source>
        <dbReference type="Pfam" id="PF01205"/>
    </source>
</evidence>
<dbReference type="PANTHER" id="PTHR16301:SF20">
    <property type="entry name" value="IMPACT FAMILY MEMBER YIGZ"/>
    <property type="match status" value="1"/>
</dbReference>
<dbReference type="InterPro" id="IPR001498">
    <property type="entry name" value="Impact_N"/>
</dbReference>
<dbReference type="Pfam" id="PF09186">
    <property type="entry name" value="DUF1949"/>
    <property type="match status" value="1"/>
</dbReference>
<dbReference type="Proteomes" id="UP000182811">
    <property type="component" value="Unassembled WGS sequence"/>
</dbReference>
<dbReference type="PANTHER" id="PTHR16301">
    <property type="entry name" value="IMPACT-RELATED"/>
    <property type="match status" value="1"/>
</dbReference>
<dbReference type="InterPro" id="IPR015269">
    <property type="entry name" value="UPF0029_Impact_C"/>
</dbReference>
<evidence type="ECO:0000256" key="1">
    <source>
        <dbReference type="ARBA" id="ARBA00007665"/>
    </source>
</evidence>
<organism evidence="4 5">
    <name type="scientific">Neomoorella thermoacetica</name>
    <name type="common">Clostridium thermoaceticum</name>
    <dbReference type="NCBI Taxonomy" id="1525"/>
    <lineage>
        <taxon>Bacteria</taxon>
        <taxon>Bacillati</taxon>
        <taxon>Bacillota</taxon>
        <taxon>Clostridia</taxon>
        <taxon>Neomoorellales</taxon>
        <taxon>Neomoorellaceae</taxon>
        <taxon>Neomoorella</taxon>
    </lineage>
</organism>
<dbReference type="Gene3D" id="3.30.70.240">
    <property type="match status" value="1"/>
</dbReference>
<sequence length="213" mass="23525">MKKKDEQPGDLSVKSGSALENDAAYLTVAREATAEIKIERSRFIGHAREVDSEAAAREFIARIQAEHRQATHNCFAYRLVKGKQEIAYYSDAGEPSGTAGRPILGAITGLGLTNVAVVVTRYFGGKKLGVRGLIEAYGQAARRVLEEAGSIRRVVTRELELTCSYAELDRLLYQVHSRGGRVVEADYSSEVRLKVAVPLPAWEEMKDSHRPHQ</sequence>
<dbReference type="InterPro" id="IPR020569">
    <property type="entry name" value="UPF0029_Impact_CS"/>
</dbReference>
<dbReference type="Gene3D" id="3.30.230.30">
    <property type="entry name" value="Impact, N-terminal domain"/>
    <property type="match status" value="1"/>
</dbReference>
<dbReference type="InterPro" id="IPR020568">
    <property type="entry name" value="Ribosomal_Su5_D2-typ_SF"/>
</dbReference>
<name>A0A1J5NSP9_NEOTH</name>
<dbReference type="GO" id="GO:0005737">
    <property type="term" value="C:cytoplasm"/>
    <property type="evidence" value="ECO:0007669"/>
    <property type="project" value="TreeGrafter"/>
</dbReference>
<dbReference type="InterPro" id="IPR036956">
    <property type="entry name" value="Impact_N_sf"/>
</dbReference>
<reference evidence="4 5" key="1">
    <citation type="submission" date="2016-08" db="EMBL/GenBank/DDBJ databases">
        <title>Genome-based comparison of Moorella thermoacetic strains.</title>
        <authorList>
            <person name="Poehlein A."/>
            <person name="Bengelsdorf F.R."/>
            <person name="Esser C."/>
            <person name="Duerre P."/>
            <person name="Daniel R."/>
        </authorList>
    </citation>
    <scope>NUCLEOTIDE SEQUENCE [LARGE SCALE GENOMIC DNA]</scope>
    <source>
        <strain evidence="4 5">DSM 21394</strain>
    </source>
</reference>
<dbReference type="OrthoDB" id="9813771at2"/>
<evidence type="ECO:0000313" key="4">
    <source>
        <dbReference type="EMBL" id="OIQ58308.1"/>
    </source>
</evidence>
<proteinExistence type="inferred from homology"/>
<evidence type="ECO:0000313" key="5">
    <source>
        <dbReference type="Proteomes" id="UP000182811"/>
    </source>
</evidence>
<dbReference type="InterPro" id="IPR023582">
    <property type="entry name" value="Impact"/>
</dbReference>
<comment type="caution">
    <text evidence="4">The sequence shown here is derived from an EMBL/GenBank/DDBJ whole genome shotgun (WGS) entry which is preliminary data.</text>
</comment>